<dbReference type="SUPFAM" id="SSF51230">
    <property type="entry name" value="Single hybrid motif"/>
    <property type="match status" value="1"/>
</dbReference>
<dbReference type="PATRIC" id="fig|1429043.3.peg.5941"/>
<dbReference type="InterPro" id="IPR002930">
    <property type="entry name" value="GCV_H"/>
</dbReference>
<dbReference type="Pfam" id="PF01597">
    <property type="entry name" value="GCV_H"/>
    <property type="match status" value="1"/>
</dbReference>
<dbReference type="InParanoid" id="A0A0D2J4W1"/>
<comment type="function">
    <text evidence="3">The glycine cleavage system catalyzes the degradation of glycine. The H protein shuttles the methylamine group of glycine from the P protein to the T protein.</text>
</comment>
<dbReference type="EMBL" id="AZAC01000083">
    <property type="protein sequence ID" value="KIX10761.1"/>
    <property type="molecule type" value="Genomic_DNA"/>
</dbReference>
<dbReference type="GO" id="GO:0005960">
    <property type="term" value="C:glycine cleavage complex"/>
    <property type="evidence" value="ECO:0007669"/>
    <property type="project" value="InterPro"/>
</dbReference>
<comment type="cofactor">
    <cofactor evidence="3">
        <name>(R)-lipoate</name>
        <dbReference type="ChEBI" id="CHEBI:83088"/>
    </cofactor>
    <text evidence="3">Binds 1 lipoyl cofactor covalently.</text>
</comment>
<organism evidence="6 7">
    <name type="scientific">Dethiosulfatarculus sandiegensis</name>
    <dbReference type="NCBI Taxonomy" id="1429043"/>
    <lineage>
        <taxon>Bacteria</taxon>
        <taxon>Pseudomonadati</taxon>
        <taxon>Thermodesulfobacteriota</taxon>
        <taxon>Desulfarculia</taxon>
        <taxon>Desulfarculales</taxon>
        <taxon>Desulfarculaceae</taxon>
        <taxon>Dethiosulfatarculus</taxon>
    </lineage>
</organism>
<evidence type="ECO:0000256" key="4">
    <source>
        <dbReference type="PIRSR" id="PIRSR617453-50"/>
    </source>
</evidence>
<dbReference type="GO" id="GO:0019464">
    <property type="term" value="P:glycine decarboxylation via glycine cleavage system"/>
    <property type="evidence" value="ECO:0007669"/>
    <property type="project" value="UniProtKB-UniRule"/>
</dbReference>
<sequence length="130" mass="14385">MAEHKVLDELKYSKEHEWVKVDGDLAVVGLTDYAQEQLGDVTFVELPEEDQEVKQMGELCVVESVKVAADVYSPLKGVVAEVNEALEDEPELVNSDCYGAGWLVKLKDFDASGLDELMDAKAYKEFVAGE</sequence>
<keyword evidence="7" id="KW-1185">Reference proteome</keyword>
<dbReference type="FunCoup" id="A0A0D2J4W1">
    <property type="interactions" value="552"/>
</dbReference>
<evidence type="ECO:0000313" key="6">
    <source>
        <dbReference type="EMBL" id="KIX10761.1"/>
    </source>
</evidence>
<evidence type="ECO:0000256" key="2">
    <source>
        <dbReference type="ARBA" id="ARBA00022823"/>
    </source>
</evidence>
<dbReference type="InterPro" id="IPR017453">
    <property type="entry name" value="GCV_H_sub"/>
</dbReference>
<dbReference type="HAMAP" id="MF_00272">
    <property type="entry name" value="GcvH"/>
    <property type="match status" value="1"/>
</dbReference>
<evidence type="ECO:0000256" key="1">
    <source>
        <dbReference type="ARBA" id="ARBA00009249"/>
    </source>
</evidence>
<reference evidence="6 7" key="1">
    <citation type="submission" date="2013-11" db="EMBL/GenBank/DDBJ databases">
        <title>Metagenomic analysis of a methanogenic consortium involved in long chain n-alkane degradation.</title>
        <authorList>
            <person name="Davidova I.A."/>
            <person name="Callaghan A.V."/>
            <person name="Wawrik B."/>
            <person name="Pruitt S."/>
            <person name="Marks C."/>
            <person name="Duncan K.E."/>
            <person name="Suflita J.M."/>
        </authorList>
    </citation>
    <scope>NUCLEOTIDE SEQUENCE [LARGE SCALE GENOMIC DNA]</scope>
    <source>
        <strain evidence="6 7">SPR</strain>
    </source>
</reference>
<dbReference type="GO" id="GO:0005829">
    <property type="term" value="C:cytosol"/>
    <property type="evidence" value="ECO:0007669"/>
    <property type="project" value="TreeGrafter"/>
</dbReference>
<comment type="caution">
    <text evidence="6">The sequence shown here is derived from an EMBL/GenBank/DDBJ whole genome shotgun (WGS) entry which is preliminary data.</text>
</comment>
<feature type="domain" description="Lipoyl-binding" evidence="5">
    <location>
        <begin position="25"/>
        <end position="107"/>
    </location>
</feature>
<protein>
    <recommendedName>
        <fullName evidence="3">Glycine cleavage system H protein</fullName>
    </recommendedName>
</protein>
<dbReference type="GO" id="GO:0009249">
    <property type="term" value="P:protein lipoylation"/>
    <property type="evidence" value="ECO:0007669"/>
    <property type="project" value="TreeGrafter"/>
</dbReference>
<dbReference type="InterPro" id="IPR000089">
    <property type="entry name" value="Biotin_lipoyl"/>
</dbReference>
<proteinExistence type="inferred from homology"/>
<dbReference type="Gene3D" id="2.40.50.100">
    <property type="match status" value="1"/>
</dbReference>
<dbReference type="NCBIfam" id="NF002270">
    <property type="entry name" value="PRK01202.1"/>
    <property type="match status" value="1"/>
</dbReference>
<dbReference type="PANTHER" id="PTHR11715:SF3">
    <property type="entry name" value="GLYCINE CLEAVAGE SYSTEM H PROTEIN-RELATED"/>
    <property type="match status" value="1"/>
</dbReference>
<accession>A0A0D2J4W1</accession>
<dbReference type="Proteomes" id="UP000032233">
    <property type="component" value="Unassembled WGS sequence"/>
</dbReference>
<dbReference type="InterPro" id="IPR033753">
    <property type="entry name" value="GCV_H/Fam206"/>
</dbReference>
<evidence type="ECO:0000313" key="7">
    <source>
        <dbReference type="Proteomes" id="UP000032233"/>
    </source>
</evidence>
<dbReference type="InterPro" id="IPR003016">
    <property type="entry name" value="2-oxoA_DH_lipoyl-BS"/>
</dbReference>
<dbReference type="PROSITE" id="PS00189">
    <property type="entry name" value="LIPOYL"/>
    <property type="match status" value="1"/>
</dbReference>
<comment type="subunit">
    <text evidence="3">The glycine cleavage system is composed of four proteins: P, T, L and H.</text>
</comment>
<dbReference type="RefSeq" id="WP_044352931.1">
    <property type="nucleotide sequence ID" value="NZ_AZAC01000083.1"/>
</dbReference>
<dbReference type="AlphaFoldDB" id="A0A0D2J4W1"/>
<evidence type="ECO:0000256" key="3">
    <source>
        <dbReference type="HAMAP-Rule" id="MF_00272"/>
    </source>
</evidence>
<keyword evidence="2 3" id="KW-0450">Lipoyl</keyword>
<dbReference type="STRING" id="1429043.X474_27965"/>
<dbReference type="PROSITE" id="PS50968">
    <property type="entry name" value="BIOTINYL_LIPOYL"/>
    <property type="match status" value="1"/>
</dbReference>
<dbReference type="CDD" id="cd06848">
    <property type="entry name" value="GCS_H"/>
    <property type="match status" value="1"/>
</dbReference>
<name>A0A0D2J4W1_9BACT</name>
<gene>
    <name evidence="3" type="primary">gcvH</name>
    <name evidence="6" type="ORF">X474_27965</name>
</gene>
<dbReference type="InterPro" id="IPR011053">
    <property type="entry name" value="Single_hybrid_motif"/>
</dbReference>
<dbReference type="NCBIfam" id="TIGR00527">
    <property type="entry name" value="gcvH"/>
    <property type="match status" value="1"/>
</dbReference>
<dbReference type="PANTHER" id="PTHR11715">
    <property type="entry name" value="GLYCINE CLEAVAGE SYSTEM H PROTEIN"/>
    <property type="match status" value="1"/>
</dbReference>
<feature type="modified residue" description="N6-lipoyllysine" evidence="3 4">
    <location>
        <position position="66"/>
    </location>
</feature>
<evidence type="ECO:0000259" key="5">
    <source>
        <dbReference type="PROSITE" id="PS50968"/>
    </source>
</evidence>
<comment type="similarity">
    <text evidence="1 3">Belongs to the GcvH family.</text>
</comment>
<dbReference type="OrthoDB" id="9796712at2"/>